<gene>
    <name evidence="4" type="ORF">OEA41_003683</name>
</gene>
<name>A0AAD9Z4Q8_9LECA</name>
<keyword evidence="5" id="KW-1185">Reference proteome</keyword>
<dbReference type="SUPFAM" id="SSF53474">
    <property type="entry name" value="alpha/beta-Hydrolases"/>
    <property type="match status" value="2"/>
</dbReference>
<organism evidence="4 5">
    <name type="scientific">Lepraria neglecta</name>
    <dbReference type="NCBI Taxonomy" id="209136"/>
    <lineage>
        <taxon>Eukaryota</taxon>
        <taxon>Fungi</taxon>
        <taxon>Dikarya</taxon>
        <taxon>Ascomycota</taxon>
        <taxon>Pezizomycotina</taxon>
        <taxon>Lecanoromycetes</taxon>
        <taxon>OSLEUM clade</taxon>
        <taxon>Lecanoromycetidae</taxon>
        <taxon>Lecanorales</taxon>
        <taxon>Lecanorineae</taxon>
        <taxon>Stereocaulaceae</taxon>
        <taxon>Lepraria</taxon>
    </lineage>
</organism>
<dbReference type="PANTHER" id="PTHR43248">
    <property type="entry name" value="2-SUCCINYL-6-HYDROXY-2,4-CYCLOHEXADIENE-1-CARBOXYLATE SYNTHASE"/>
    <property type="match status" value="1"/>
</dbReference>
<dbReference type="InterPro" id="IPR051601">
    <property type="entry name" value="Serine_prot/Carboxylest_S33"/>
</dbReference>
<evidence type="ECO:0000313" key="5">
    <source>
        <dbReference type="Proteomes" id="UP001276659"/>
    </source>
</evidence>
<dbReference type="Pfam" id="PF08386">
    <property type="entry name" value="Abhydrolase_4"/>
    <property type="match status" value="1"/>
</dbReference>
<keyword evidence="2" id="KW-0378">Hydrolase</keyword>
<reference evidence="4" key="1">
    <citation type="submission" date="2022-11" db="EMBL/GenBank/DDBJ databases">
        <title>Chromosomal genome sequence assembly and mating type (MAT) locus characterization of the leprose asexual lichenized fungus Lepraria neglecta (Nyl.) Erichsen.</title>
        <authorList>
            <person name="Allen J.L."/>
            <person name="Pfeffer B."/>
        </authorList>
    </citation>
    <scope>NUCLEOTIDE SEQUENCE</scope>
    <source>
        <strain evidence="4">Allen 5258</strain>
    </source>
</reference>
<dbReference type="GO" id="GO:0016787">
    <property type="term" value="F:hydrolase activity"/>
    <property type="evidence" value="ECO:0007669"/>
    <property type="project" value="UniProtKB-KW"/>
</dbReference>
<comment type="similarity">
    <text evidence="1">Belongs to the peptidase S33 family.</text>
</comment>
<dbReference type="InterPro" id="IPR013595">
    <property type="entry name" value="Pept_S33_TAP-like_C"/>
</dbReference>
<feature type="domain" description="Peptidase S33 tripeptidyl aminopeptidase-like C-terminal" evidence="3">
    <location>
        <begin position="436"/>
        <end position="536"/>
    </location>
</feature>
<dbReference type="EMBL" id="JASNWA010000008">
    <property type="protein sequence ID" value="KAK3171599.1"/>
    <property type="molecule type" value="Genomic_DNA"/>
</dbReference>
<dbReference type="Proteomes" id="UP001276659">
    <property type="component" value="Unassembled WGS sequence"/>
</dbReference>
<comment type="caution">
    <text evidence="4">The sequence shown here is derived from an EMBL/GenBank/DDBJ whole genome shotgun (WGS) entry which is preliminary data.</text>
</comment>
<dbReference type="PANTHER" id="PTHR43248:SF25">
    <property type="entry name" value="AB HYDROLASE-1 DOMAIN-CONTAINING PROTEIN-RELATED"/>
    <property type="match status" value="1"/>
</dbReference>
<dbReference type="Gene3D" id="3.40.50.1820">
    <property type="entry name" value="alpha/beta hydrolase"/>
    <property type="match status" value="1"/>
</dbReference>
<protein>
    <recommendedName>
        <fullName evidence="3">Peptidase S33 tripeptidyl aminopeptidase-like C-terminal domain-containing protein</fullName>
    </recommendedName>
</protein>
<evidence type="ECO:0000259" key="3">
    <source>
        <dbReference type="Pfam" id="PF08386"/>
    </source>
</evidence>
<dbReference type="AlphaFoldDB" id="A0AAD9Z4Q8"/>
<proteinExistence type="inferred from homology"/>
<accession>A0AAD9Z4Q8</accession>
<sequence>MDWNSTDDDGPRVNLAIAKLPAIVPVTDPRYGGLLWLQTGGPGSSGVNFVLNHGKTVQMIVDSKLDPSDTQYDRSNPPKYYDVLGMDPRGVNNTTPRTSCFPTLASRNIWMLQSDAEGVIGSSDSSFATMWARAKALGEGCSERVKNSGTPESKIAFHMNTAPFVQDIVEIIEQHGNWRERQALWSLVRPADEWTGELRHESRVITNRTKWQKGEERLLYWGLSYGTVVGATFAAMQPHRVERAVIDAVVDTTDYYRGEWLTNLQDTDTILDNFCEYCDKARPKTCALYTAGGKEKIKQRFKDICESLKGNPIGVAAHGALAPDLITYSDLKSRIATALYAPLQYWSNLAELLVELENRNGTSFAMLKQQEQQFPAPAPECHNAPPYTPSCAIPPNGFLEEMQTAIMCTDGNSTYGISLDAFAEYVAELGNQSWLMGDWWASVRLGCVGWNVKPKWRFPGPFTGETAHPMMFVGNMRDPVTPIRNAHEMASGFPGSAVLATEAEGHCVLTAPSLCMVKHIREYFQTGRLPEKGTVCEANEKAFVGITDIGDPGDKELLEQLRWSARHFFA</sequence>
<evidence type="ECO:0000256" key="2">
    <source>
        <dbReference type="ARBA" id="ARBA00022801"/>
    </source>
</evidence>
<evidence type="ECO:0000256" key="1">
    <source>
        <dbReference type="ARBA" id="ARBA00010088"/>
    </source>
</evidence>
<evidence type="ECO:0000313" key="4">
    <source>
        <dbReference type="EMBL" id="KAK3171599.1"/>
    </source>
</evidence>
<dbReference type="InterPro" id="IPR029058">
    <property type="entry name" value="AB_hydrolase_fold"/>
</dbReference>